<organism evidence="1 2">
    <name type="scientific">[Roseibacterium] beibuensis</name>
    <dbReference type="NCBI Taxonomy" id="1193142"/>
    <lineage>
        <taxon>Bacteria</taxon>
        <taxon>Pseudomonadati</taxon>
        <taxon>Pseudomonadota</taxon>
        <taxon>Alphaproteobacteria</taxon>
        <taxon>Rhodobacterales</taxon>
        <taxon>Roseobacteraceae</taxon>
        <taxon>Roseicyclus</taxon>
    </lineage>
</organism>
<sequence length="81" mass="8658">MTVVFADGTRAAANLSGTRLSVAPHRTGKGTAIPAKTWRVSFDAPMPDGRVAFRVAGRLAQDAPPGMTVRPSMFQFCMPPR</sequence>
<reference evidence="2" key="1">
    <citation type="journal article" date="2019" name="Int. J. Syst. Evol. Microbiol.">
        <title>The Global Catalogue of Microorganisms (GCM) 10K type strain sequencing project: providing services to taxonomists for standard genome sequencing and annotation.</title>
        <authorList>
            <consortium name="The Broad Institute Genomics Platform"/>
            <consortium name="The Broad Institute Genome Sequencing Center for Infectious Disease"/>
            <person name="Wu L."/>
            <person name="Ma J."/>
        </authorList>
    </citation>
    <scope>NUCLEOTIDE SEQUENCE [LARGE SCALE GENOMIC DNA]</scope>
    <source>
        <strain evidence="2">JCM 18015</strain>
    </source>
</reference>
<name>A0ABP9LEI0_9RHOB</name>
<accession>A0ABP9LEI0</accession>
<dbReference type="Proteomes" id="UP001499910">
    <property type="component" value="Unassembled WGS sequence"/>
</dbReference>
<evidence type="ECO:0000313" key="1">
    <source>
        <dbReference type="EMBL" id="GAA5076825.1"/>
    </source>
</evidence>
<evidence type="ECO:0000313" key="2">
    <source>
        <dbReference type="Proteomes" id="UP001499910"/>
    </source>
</evidence>
<comment type="caution">
    <text evidence="1">The sequence shown here is derived from an EMBL/GenBank/DDBJ whole genome shotgun (WGS) entry which is preliminary data.</text>
</comment>
<evidence type="ECO:0008006" key="3">
    <source>
        <dbReference type="Google" id="ProtNLM"/>
    </source>
</evidence>
<keyword evidence="2" id="KW-1185">Reference proteome</keyword>
<gene>
    <name evidence="1" type="ORF">GCM10023209_26360</name>
</gene>
<proteinExistence type="predicted"/>
<protein>
    <recommendedName>
        <fullName evidence="3">SbsA Ig-like domain-containing protein</fullName>
    </recommendedName>
</protein>
<dbReference type="EMBL" id="BAABHW010000004">
    <property type="protein sequence ID" value="GAA5076825.1"/>
    <property type="molecule type" value="Genomic_DNA"/>
</dbReference>